<feature type="non-terminal residue" evidence="1">
    <location>
        <position position="65"/>
    </location>
</feature>
<organism evidence="1">
    <name type="scientific">uncultured Rubrobacteraceae bacterium</name>
    <dbReference type="NCBI Taxonomy" id="349277"/>
    <lineage>
        <taxon>Bacteria</taxon>
        <taxon>Bacillati</taxon>
        <taxon>Actinomycetota</taxon>
        <taxon>Rubrobacteria</taxon>
        <taxon>Rubrobacterales</taxon>
        <taxon>Rubrobacteraceae</taxon>
        <taxon>environmental samples</taxon>
    </lineage>
</organism>
<dbReference type="EMBL" id="CADCVM010000211">
    <property type="protein sequence ID" value="CAA9493362.1"/>
    <property type="molecule type" value="Genomic_DNA"/>
</dbReference>
<feature type="non-terminal residue" evidence="1">
    <location>
        <position position="1"/>
    </location>
</feature>
<gene>
    <name evidence="1" type="ORF">AVDCRST_MAG05-2013</name>
</gene>
<protein>
    <submittedName>
        <fullName evidence="1">Uncharacterized protein</fullName>
    </submittedName>
</protein>
<name>A0A6J4SIR9_9ACTN</name>
<proteinExistence type="predicted"/>
<evidence type="ECO:0000313" key="1">
    <source>
        <dbReference type="EMBL" id="CAA9493362.1"/>
    </source>
</evidence>
<dbReference type="AlphaFoldDB" id="A0A6J4SIR9"/>
<accession>A0A6J4SIR9</accession>
<reference evidence="1" key="1">
    <citation type="submission" date="2020-02" db="EMBL/GenBank/DDBJ databases">
        <authorList>
            <person name="Meier V. D."/>
        </authorList>
    </citation>
    <scope>NUCLEOTIDE SEQUENCE</scope>
    <source>
        <strain evidence="1">AVDCRST_MAG05</strain>
    </source>
</reference>
<sequence length="65" mass="7076">GFDLGGDRDVVRLRLPGRLCVLEVRGGFGCGGRDVRGLPGRVGRALVRVRLHRVSADVLRLDLLL</sequence>